<evidence type="ECO:0000259" key="7">
    <source>
        <dbReference type="PROSITE" id="PS50940"/>
    </source>
</evidence>
<feature type="domain" description="Chitin-binding type-2" evidence="7">
    <location>
        <begin position="318"/>
        <end position="375"/>
    </location>
</feature>
<feature type="domain" description="Chitin-binding type-2" evidence="7">
    <location>
        <begin position="147"/>
        <end position="205"/>
    </location>
</feature>
<organism evidence="8 9">
    <name type="scientific">Anopheles culicifacies</name>
    <dbReference type="NCBI Taxonomy" id="139723"/>
    <lineage>
        <taxon>Eukaryota</taxon>
        <taxon>Metazoa</taxon>
        <taxon>Ecdysozoa</taxon>
        <taxon>Arthropoda</taxon>
        <taxon>Hexapoda</taxon>
        <taxon>Insecta</taxon>
        <taxon>Pterygota</taxon>
        <taxon>Neoptera</taxon>
        <taxon>Endopterygota</taxon>
        <taxon>Diptera</taxon>
        <taxon>Nematocera</taxon>
        <taxon>Culicoidea</taxon>
        <taxon>Culicidae</taxon>
        <taxon>Anophelinae</taxon>
        <taxon>Anopheles</taxon>
        <taxon>culicifacies species complex</taxon>
    </lineage>
</organism>
<dbReference type="VEuPathDB" id="VectorBase:ACUA024626"/>
<keyword evidence="5" id="KW-0325">Glycoprotein</keyword>
<evidence type="ECO:0000313" key="9">
    <source>
        <dbReference type="Proteomes" id="UP000075883"/>
    </source>
</evidence>
<keyword evidence="4" id="KW-1015">Disulfide bond</keyword>
<feature type="region of interest" description="Disordered" evidence="6">
    <location>
        <begin position="612"/>
        <end position="656"/>
    </location>
</feature>
<dbReference type="Gene3D" id="2.170.140.10">
    <property type="entry name" value="Chitin binding domain"/>
    <property type="match status" value="6"/>
</dbReference>
<evidence type="ECO:0000256" key="3">
    <source>
        <dbReference type="ARBA" id="ARBA00022737"/>
    </source>
</evidence>
<dbReference type="SMART" id="SM00494">
    <property type="entry name" value="ChtBD2"/>
    <property type="match status" value="7"/>
</dbReference>
<feature type="compositionally biased region" description="Basic and acidic residues" evidence="6">
    <location>
        <begin position="612"/>
        <end position="637"/>
    </location>
</feature>
<dbReference type="Proteomes" id="UP000075883">
    <property type="component" value="Unassembled WGS sequence"/>
</dbReference>
<reference evidence="8" key="2">
    <citation type="submission" date="2020-05" db="UniProtKB">
        <authorList>
            <consortium name="EnsemblMetazoa"/>
        </authorList>
    </citation>
    <scope>IDENTIFICATION</scope>
    <source>
        <strain evidence="8">A-37</strain>
    </source>
</reference>
<proteinExistence type="predicted"/>
<keyword evidence="9" id="KW-1185">Reference proteome</keyword>
<keyword evidence="2" id="KW-0732">Signal</keyword>
<reference evidence="9" key="1">
    <citation type="submission" date="2013-09" db="EMBL/GenBank/DDBJ databases">
        <title>The Genome Sequence of Anopheles culicifacies species A.</title>
        <authorList>
            <consortium name="The Broad Institute Genomics Platform"/>
            <person name="Neafsey D.E."/>
            <person name="Besansky N."/>
            <person name="Howell P."/>
            <person name="Walton C."/>
            <person name="Young S.K."/>
            <person name="Zeng Q."/>
            <person name="Gargeya S."/>
            <person name="Fitzgerald M."/>
            <person name="Haas B."/>
            <person name="Abouelleil A."/>
            <person name="Allen A.W."/>
            <person name="Alvarado L."/>
            <person name="Arachchi H.M."/>
            <person name="Berlin A.M."/>
            <person name="Chapman S.B."/>
            <person name="Gainer-Dewar J."/>
            <person name="Goldberg J."/>
            <person name="Griggs A."/>
            <person name="Gujja S."/>
            <person name="Hansen M."/>
            <person name="Howarth C."/>
            <person name="Imamovic A."/>
            <person name="Ireland A."/>
            <person name="Larimer J."/>
            <person name="McCowan C."/>
            <person name="Murphy C."/>
            <person name="Pearson M."/>
            <person name="Poon T.W."/>
            <person name="Priest M."/>
            <person name="Roberts A."/>
            <person name="Saif S."/>
            <person name="Shea T."/>
            <person name="Sisk P."/>
            <person name="Sykes S."/>
            <person name="Wortman J."/>
            <person name="Nusbaum C."/>
            <person name="Birren B."/>
        </authorList>
    </citation>
    <scope>NUCLEOTIDE SEQUENCE [LARGE SCALE GENOMIC DNA]</scope>
    <source>
        <strain evidence="9">A-37</strain>
    </source>
</reference>
<accession>A0A182MRN0</accession>
<dbReference type="AlphaFoldDB" id="A0A182MRN0"/>
<dbReference type="PANTHER" id="PTHR23301:SF0">
    <property type="entry name" value="CHITIN-BINDING TYPE-2 DOMAIN-CONTAINING PROTEIN-RELATED"/>
    <property type="match status" value="1"/>
</dbReference>
<dbReference type="Pfam" id="PF01607">
    <property type="entry name" value="CBM_14"/>
    <property type="match status" value="7"/>
</dbReference>
<dbReference type="EnsemblMetazoa" id="ACUA024626-RA">
    <property type="protein sequence ID" value="ACUA024626-PA"/>
    <property type="gene ID" value="ACUA024626"/>
</dbReference>
<feature type="domain" description="Chitin-binding type-2" evidence="7">
    <location>
        <begin position="436"/>
        <end position="494"/>
    </location>
</feature>
<evidence type="ECO:0000256" key="6">
    <source>
        <dbReference type="SAM" id="MobiDB-lite"/>
    </source>
</evidence>
<dbReference type="Gene3D" id="3.20.20.80">
    <property type="entry name" value="Glycosidases"/>
    <property type="match status" value="1"/>
</dbReference>
<feature type="compositionally biased region" description="Pro residues" evidence="6">
    <location>
        <begin position="505"/>
        <end position="519"/>
    </location>
</feature>
<sequence>MNGFQCNSSSVFQKINQNVIYQNPPHCQKLQLQNHHGYVMMYQTSATWPAQTLGGNEREVACVPEGTLFDHERLVCDHPEFVTCYSQDNRCTGRENGTLIPAESCSNFIICMNELENEEVTCAPAGTLFDPQREVCDYPENVLCWESDMCAGRPDGSLAPSRNCSNFFICEDESIFEELTCQPHGTHFDWEREVCDHPENVKCWESGSNGNSTERPPSSSVAPTRPPLDVNVPNDICRGVTVGMIAHPTDCTQYLPFKLPCCISLCTTAKRTIVQSNMAKLLVIAGLCCLVGAGLATFQRQSILIQGNFVPRNSSADRGRCEGQPDGTLFPSANCSNFMNCEGGREVEVACLPVGTMYDYEREVCDHPELVTCWTEENRCTGRQNGTLIPATNCSNFIICMNELENEEVTCAPAGTLFDYQREVCDHPENVQCYEGGACAGRPDGSLAPSRNCSNFFRCENEDIVEEINCQPQGTYFDWEREVCDHPENVECAESGPSGNSTAAPPMPTEEPTRPPLDPSVPTDLCRGVTVGMLEHPTDCTRYVICVLGQPNVQQCPDNFIFIAELATCGFGDPVTLNIVPYTNLYKMNKKLCILLVLIVLCSGTLAGKSKESSKEKSKEKSKEDSGSKEKSNESSSKEVTNTEGPATTTVASSDRCAGQPDGTLLPSLTTCANFVTCQGEAETAEATCVPNGTIFDTTRGVCDYEPNVLCTIEGDSSTETTTTTTTTAPEPTQNELKGMCKGVIIDMIPHPGNCNKNDNYIGDTIR</sequence>
<dbReference type="SUPFAM" id="SSF57625">
    <property type="entry name" value="Invertebrate chitin-binding proteins"/>
    <property type="match status" value="7"/>
</dbReference>
<feature type="compositionally biased region" description="Polar residues" evidence="6">
    <location>
        <begin position="206"/>
        <end position="222"/>
    </location>
</feature>
<name>A0A182MRN0_9DIPT</name>
<keyword evidence="3" id="KW-0677">Repeat</keyword>
<dbReference type="InterPro" id="IPR002557">
    <property type="entry name" value="Chitin-bd_dom"/>
</dbReference>
<feature type="region of interest" description="Disordered" evidence="6">
    <location>
        <begin position="492"/>
        <end position="521"/>
    </location>
</feature>
<feature type="domain" description="Chitin-binding type-2" evidence="7">
    <location>
        <begin position="654"/>
        <end position="713"/>
    </location>
</feature>
<dbReference type="InterPro" id="IPR051940">
    <property type="entry name" value="Chitin_bind-dev_reg"/>
</dbReference>
<dbReference type="EMBL" id="AXCM01000311">
    <property type="status" value="NOT_ANNOTATED_CDS"/>
    <property type="molecule type" value="Genomic_DNA"/>
</dbReference>
<dbReference type="InterPro" id="IPR036508">
    <property type="entry name" value="Chitin-bd_dom_sf"/>
</dbReference>
<dbReference type="GO" id="GO:0008061">
    <property type="term" value="F:chitin binding"/>
    <property type="evidence" value="ECO:0007669"/>
    <property type="project" value="UniProtKB-KW"/>
</dbReference>
<protein>
    <recommendedName>
        <fullName evidence="7">Chitin-binding type-2 domain-containing protein</fullName>
    </recommendedName>
</protein>
<feature type="region of interest" description="Disordered" evidence="6">
    <location>
        <begin position="206"/>
        <end position="226"/>
    </location>
</feature>
<evidence type="ECO:0000256" key="2">
    <source>
        <dbReference type="ARBA" id="ARBA00022729"/>
    </source>
</evidence>
<dbReference type="PROSITE" id="PS50940">
    <property type="entry name" value="CHIT_BIND_II"/>
    <property type="match status" value="7"/>
</dbReference>
<evidence type="ECO:0000256" key="1">
    <source>
        <dbReference type="ARBA" id="ARBA00022669"/>
    </source>
</evidence>
<dbReference type="STRING" id="139723.A0A182MRN0"/>
<evidence type="ECO:0000256" key="4">
    <source>
        <dbReference type="ARBA" id="ARBA00023157"/>
    </source>
</evidence>
<evidence type="ECO:0000256" key="5">
    <source>
        <dbReference type="ARBA" id="ARBA00023180"/>
    </source>
</evidence>
<feature type="domain" description="Chitin-binding type-2" evidence="7">
    <location>
        <begin position="523"/>
        <end position="569"/>
    </location>
</feature>
<feature type="compositionally biased region" description="Polar residues" evidence="6">
    <location>
        <begin position="640"/>
        <end position="653"/>
    </location>
</feature>
<dbReference type="PANTHER" id="PTHR23301">
    <property type="entry name" value="CHITIN BINDING PERITROPHIN-A"/>
    <property type="match status" value="1"/>
</dbReference>
<dbReference type="GO" id="GO:0005576">
    <property type="term" value="C:extracellular region"/>
    <property type="evidence" value="ECO:0007669"/>
    <property type="project" value="InterPro"/>
</dbReference>
<feature type="domain" description="Chitin-binding type-2" evidence="7">
    <location>
        <begin position="88"/>
        <end position="146"/>
    </location>
</feature>
<keyword evidence="1" id="KW-0147">Chitin-binding</keyword>
<feature type="domain" description="Chitin-binding type-2" evidence="7">
    <location>
        <begin position="377"/>
        <end position="435"/>
    </location>
</feature>
<evidence type="ECO:0000313" key="8">
    <source>
        <dbReference type="EnsemblMetazoa" id="ACUA024626-PA"/>
    </source>
</evidence>